<accession>A0A327WSF2</accession>
<proteinExistence type="predicted"/>
<dbReference type="OrthoDB" id="6627477at2"/>
<dbReference type="Proteomes" id="UP000249203">
    <property type="component" value="Unassembled WGS sequence"/>
</dbReference>
<evidence type="ECO:0000313" key="1">
    <source>
        <dbReference type="EMBL" id="RAJ93961.1"/>
    </source>
</evidence>
<dbReference type="Proteomes" id="UP000287865">
    <property type="component" value="Unassembled WGS sequence"/>
</dbReference>
<dbReference type="EMBL" id="PIPK01000002">
    <property type="protein sequence ID" value="RUO27534.1"/>
    <property type="molecule type" value="Genomic_DNA"/>
</dbReference>
<dbReference type="EMBL" id="QLMD01000015">
    <property type="protein sequence ID" value="RAJ93961.1"/>
    <property type="molecule type" value="Genomic_DNA"/>
</dbReference>
<reference evidence="1 3" key="2">
    <citation type="submission" date="2018-06" db="EMBL/GenBank/DDBJ databases">
        <title>Genomic Encyclopedia of Type Strains, Phase III (KMG-III): the genomes of soil and plant-associated and newly described type strains.</title>
        <authorList>
            <person name="Whitman W."/>
        </authorList>
    </citation>
    <scope>NUCLEOTIDE SEQUENCE [LARGE SCALE GENOMIC DNA]</scope>
    <source>
        <strain evidence="1 3">CGMCC 1.15366</strain>
    </source>
</reference>
<dbReference type="AlphaFoldDB" id="A0A327WSF2"/>
<gene>
    <name evidence="1" type="ORF">B0I24_11564</name>
    <name evidence="2" type="ORF">CWE07_02580</name>
</gene>
<evidence type="ECO:0008006" key="5">
    <source>
        <dbReference type="Google" id="ProtNLM"/>
    </source>
</evidence>
<comment type="caution">
    <text evidence="1">The sequence shown here is derived from an EMBL/GenBank/DDBJ whole genome shotgun (WGS) entry which is preliminary data.</text>
</comment>
<dbReference type="RefSeq" id="WP_111570279.1">
    <property type="nucleotide sequence ID" value="NZ_PIPK01000002.1"/>
</dbReference>
<evidence type="ECO:0000313" key="2">
    <source>
        <dbReference type="EMBL" id="RUO27534.1"/>
    </source>
</evidence>
<name>A0A327WSF2_9GAMM</name>
<reference evidence="2 4" key="1">
    <citation type="journal article" date="2018" name="Front. Microbiol.">
        <title>Genome-Based Analysis Reveals the Taxonomy and Diversity of the Family Idiomarinaceae.</title>
        <authorList>
            <person name="Liu Y."/>
            <person name="Lai Q."/>
            <person name="Shao Z."/>
        </authorList>
    </citation>
    <scope>NUCLEOTIDE SEQUENCE [LARGE SCALE GENOMIC DNA]</scope>
    <source>
        <strain evidence="2 4">CF12-14</strain>
    </source>
</reference>
<sequence>MKLGFFFGAGAEIGYGLPSGGKFAIDLFRQDVSEHKKKLREQLSQIDPRTNYATTWLPENYATQRIHAFGKNEFTALIESSIEYRKNEIIRRLNTFDEEVEYALAQLGIGKNNLIEKFNEQMDTDFGEHLYSTAIRMNPILANEVRLFGSESYSAILSVISSGQNSADLQRYAGAFLQLLVGAHGQHLVQRLNQELFEAAPDDIPIFDDVTGMFRIEFSRAGLTALELLLEKRRDYDLENGNVSEVLCAVSQQVLENIFTTVLDYQSLIDSHFRYLFSPRTEWAKFSKMVIFLRATRDYIVKQLEEIGDLPESGYYHDLENCEQLGLEISAIGTSNYNNLVEKISQDLNFEIPPVQHLNGGVTDYYNPYKNSVISECKPEQVAENQIHVPFVLTQSGLKPLTSVDMSRRYVGLYDEYIMCDRLVVVGYGFNIDDSHINGLFRKLIEEAEKPMAWVCLDKDGSAESQKRALVKRLRIAPEHRDLIKVIPVNPVTRSIGDEGWLELVTKDNDEM</sequence>
<organism evidence="1 3">
    <name type="scientific">Aliidiomarina maris</name>
    <dbReference type="NCBI Taxonomy" id="531312"/>
    <lineage>
        <taxon>Bacteria</taxon>
        <taxon>Pseudomonadati</taxon>
        <taxon>Pseudomonadota</taxon>
        <taxon>Gammaproteobacteria</taxon>
        <taxon>Alteromonadales</taxon>
        <taxon>Idiomarinaceae</taxon>
        <taxon>Aliidiomarina</taxon>
    </lineage>
</organism>
<protein>
    <recommendedName>
        <fullName evidence="5">SIR2-like protein</fullName>
    </recommendedName>
</protein>
<evidence type="ECO:0000313" key="3">
    <source>
        <dbReference type="Proteomes" id="UP000249203"/>
    </source>
</evidence>
<keyword evidence="4" id="KW-1185">Reference proteome</keyword>
<evidence type="ECO:0000313" key="4">
    <source>
        <dbReference type="Proteomes" id="UP000287865"/>
    </source>
</evidence>